<organism evidence="2 3">
    <name type="scientific">Cryptolaemus montrouzieri</name>
    <dbReference type="NCBI Taxonomy" id="559131"/>
    <lineage>
        <taxon>Eukaryota</taxon>
        <taxon>Metazoa</taxon>
        <taxon>Ecdysozoa</taxon>
        <taxon>Arthropoda</taxon>
        <taxon>Hexapoda</taxon>
        <taxon>Insecta</taxon>
        <taxon>Pterygota</taxon>
        <taxon>Neoptera</taxon>
        <taxon>Endopterygota</taxon>
        <taxon>Coleoptera</taxon>
        <taxon>Polyphaga</taxon>
        <taxon>Cucujiformia</taxon>
        <taxon>Coccinelloidea</taxon>
        <taxon>Coccinellidae</taxon>
        <taxon>Scymninae</taxon>
        <taxon>Scymnini</taxon>
        <taxon>Cryptolaemus</taxon>
    </lineage>
</organism>
<accession>A0ABD2NC58</accession>
<gene>
    <name evidence="2" type="ORF">HHI36_020706</name>
</gene>
<protein>
    <recommendedName>
        <fullName evidence="4">Dr1-associated corepressor</fullName>
    </recommendedName>
</protein>
<evidence type="ECO:0000313" key="3">
    <source>
        <dbReference type="Proteomes" id="UP001516400"/>
    </source>
</evidence>
<dbReference type="SUPFAM" id="SSF47113">
    <property type="entry name" value="Histone-fold"/>
    <property type="match status" value="1"/>
</dbReference>
<feature type="compositionally biased region" description="Acidic residues" evidence="1">
    <location>
        <begin position="131"/>
        <end position="146"/>
    </location>
</feature>
<sequence length="190" mass="21042">MQITQARNAKTLTPSHMKQCILSENRFDFLKDLVKNIPDASAQEDNENNLLFDATMENKDPRSSTSTSHNPKPQTSQGSAQDQSTSRKPSSVIKYGPAVTQNVELATSSSTSSRRELAGRSNSKRSRSVQMEEDDTESDEDEEVDDIPPQTISAMPKVALDNVPPLIPISSSFYSQNRSDSLVIDEDYDN</sequence>
<evidence type="ECO:0008006" key="4">
    <source>
        <dbReference type="Google" id="ProtNLM"/>
    </source>
</evidence>
<dbReference type="Proteomes" id="UP001516400">
    <property type="component" value="Unassembled WGS sequence"/>
</dbReference>
<feature type="compositionally biased region" description="Polar residues" evidence="1">
    <location>
        <begin position="63"/>
        <end position="89"/>
    </location>
</feature>
<dbReference type="AlphaFoldDB" id="A0ABD2NC58"/>
<dbReference type="InterPro" id="IPR009072">
    <property type="entry name" value="Histone-fold"/>
</dbReference>
<proteinExistence type="predicted"/>
<evidence type="ECO:0000313" key="2">
    <source>
        <dbReference type="EMBL" id="KAL3275975.1"/>
    </source>
</evidence>
<dbReference type="Gene3D" id="1.10.20.10">
    <property type="entry name" value="Histone, subunit A"/>
    <property type="match status" value="1"/>
</dbReference>
<keyword evidence="3" id="KW-1185">Reference proteome</keyword>
<name>A0ABD2NC58_9CUCU</name>
<dbReference type="EMBL" id="JABFTP020000083">
    <property type="protein sequence ID" value="KAL3275975.1"/>
    <property type="molecule type" value="Genomic_DNA"/>
</dbReference>
<feature type="compositionally biased region" description="Polar residues" evidence="1">
    <location>
        <begin position="169"/>
        <end position="180"/>
    </location>
</feature>
<feature type="compositionally biased region" description="Polar residues" evidence="1">
    <location>
        <begin position="99"/>
        <end position="112"/>
    </location>
</feature>
<reference evidence="2 3" key="1">
    <citation type="journal article" date="2021" name="BMC Biol.">
        <title>Horizontally acquired antibacterial genes associated with adaptive radiation of ladybird beetles.</title>
        <authorList>
            <person name="Li H.S."/>
            <person name="Tang X.F."/>
            <person name="Huang Y.H."/>
            <person name="Xu Z.Y."/>
            <person name="Chen M.L."/>
            <person name="Du X.Y."/>
            <person name="Qiu B.Y."/>
            <person name="Chen P.T."/>
            <person name="Zhang W."/>
            <person name="Slipinski A."/>
            <person name="Escalona H.E."/>
            <person name="Waterhouse R.M."/>
            <person name="Zwick A."/>
            <person name="Pang H."/>
        </authorList>
    </citation>
    <scope>NUCLEOTIDE SEQUENCE [LARGE SCALE GENOMIC DNA]</scope>
    <source>
        <strain evidence="2">SYSU2018</strain>
    </source>
</reference>
<feature type="region of interest" description="Disordered" evidence="1">
    <location>
        <begin position="57"/>
        <end position="190"/>
    </location>
</feature>
<comment type="caution">
    <text evidence="2">The sequence shown here is derived from an EMBL/GenBank/DDBJ whole genome shotgun (WGS) entry which is preliminary data.</text>
</comment>
<evidence type="ECO:0000256" key="1">
    <source>
        <dbReference type="SAM" id="MobiDB-lite"/>
    </source>
</evidence>